<evidence type="ECO:0000256" key="1">
    <source>
        <dbReference type="ARBA" id="ARBA00008791"/>
    </source>
</evidence>
<dbReference type="RefSeq" id="WP_092891322.1">
    <property type="nucleotide sequence ID" value="NZ_CP061498.1"/>
</dbReference>
<evidence type="ECO:0000313" key="4">
    <source>
        <dbReference type="Proteomes" id="UP000198539"/>
    </source>
</evidence>
<dbReference type="InterPro" id="IPR006015">
    <property type="entry name" value="Universal_stress_UspA"/>
</dbReference>
<dbReference type="Proteomes" id="UP000198539">
    <property type="component" value="Unassembled WGS sequence"/>
</dbReference>
<name>A0A1H3CEC8_9RHOB</name>
<dbReference type="OrthoDB" id="9792500at2"/>
<proteinExistence type="inferred from homology"/>
<dbReference type="Pfam" id="PF00582">
    <property type="entry name" value="Usp"/>
    <property type="match status" value="1"/>
</dbReference>
<comment type="similarity">
    <text evidence="1">Belongs to the universal stress protein A family.</text>
</comment>
<evidence type="ECO:0000313" key="3">
    <source>
        <dbReference type="EMBL" id="SDX52445.1"/>
    </source>
</evidence>
<dbReference type="SUPFAM" id="SSF52402">
    <property type="entry name" value="Adenine nucleotide alpha hydrolases-like"/>
    <property type="match status" value="1"/>
</dbReference>
<dbReference type="Gene3D" id="3.40.50.620">
    <property type="entry name" value="HUPs"/>
    <property type="match status" value="1"/>
</dbReference>
<keyword evidence="4" id="KW-1185">Reference proteome</keyword>
<sequence>MYTRIIVAVDLTQIEQGKALLTRALALLDAGGEVRLVHALEDVPAYVVAELPRDIGERRLAEARVELRDLAHGLDQHVEIEVRHGSASNQILEAAQESGADLIMIASHRPGLSDYFIGSTAARVVRHAQCSVLTSR</sequence>
<gene>
    <name evidence="3" type="ORF">SAMN04488238_109133</name>
</gene>
<feature type="domain" description="UspA" evidence="2">
    <location>
        <begin position="1"/>
        <end position="134"/>
    </location>
</feature>
<accession>A0A1H3CEC8</accession>
<evidence type="ECO:0000259" key="2">
    <source>
        <dbReference type="Pfam" id="PF00582"/>
    </source>
</evidence>
<dbReference type="PRINTS" id="PR01438">
    <property type="entry name" value="UNVRSLSTRESS"/>
</dbReference>
<protein>
    <submittedName>
        <fullName evidence="3">Nucleotide-binding universal stress protein, UspA family</fullName>
    </submittedName>
</protein>
<organism evidence="3 4">
    <name type="scientific">Roseicitreum antarcticum</name>
    <dbReference type="NCBI Taxonomy" id="564137"/>
    <lineage>
        <taxon>Bacteria</taxon>
        <taxon>Pseudomonadati</taxon>
        <taxon>Pseudomonadota</taxon>
        <taxon>Alphaproteobacteria</taxon>
        <taxon>Rhodobacterales</taxon>
        <taxon>Paracoccaceae</taxon>
        <taxon>Roseicitreum</taxon>
    </lineage>
</organism>
<reference evidence="3 4" key="1">
    <citation type="submission" date="2016-10" db="EMBL/GenBank/DDBJ databases">
        <authorList>
            <person name="de Groot N.N."/>
        </authorList>
    </citation>
    <scope>NUCLEOTIDE SEQUENCE [LARGE SCALE GENOMIC DNA]</scope>
    <source>
        <strain evidence="3 4">CGMCC 1.8894</strain>
    </source>
</reference>
<dbReference type="PANTHER" id="PTHR46268:SF6">
    <property type="entry name" value="UNIVERSAL STRESS PROTEIN UP12"/>
    <property type="match status" value="1"/>
</dbReference>
<dbReference type="CDD" id="cd00293">
    <property type="entry name" value="USP-like"/>
    <property type="match status" value="1"/>
</dbReference>
<dbReference type="AlphaFoldDB" id="A0A1H3CEC8"/>
<dbReference type="PANTHER" id="PTHR46268">
    <property type="entry name" value="STRESS RESPONSE PROTEIN NHAX"/>
    <property type="match status" value="1"/>
</dbReference>
<dbReference type="InterPro" id="IPR014729">
    <property type="entry name" value="Rossmann-like_a/b/a_fold"/>
</dbReference>
<dbReference type="EMBL" id="FNOM01000009">
    <property type="protein sequence ID" value="SDX52445.1"/>
    <property type="molecule type" value="Genomic_DNA"/>
</dbReference>
<dbReference type="InterPro" id="IPR006016">
    <property type="entry name" value="UspA"/>
</dbReference>